<evidence type="ECO:0000313" key="5">
    <source>
        <dbReference type="Proteomes" id="UP000011689"/>
    </source>
</evidence>
<feature type="compositionally biased region" description="Gly residues" evidence="1">
    <location>
        <begin position="325"/>
        <end position="353"/>
    </location>
</feature>
<protein>
    <recommendedName>
        <fullName evidence="6">HTH iclR-type domain-containing protein</fullName>
    </recommendedName>
</protein>
<dbReference type="RefSeq" id="WP_008582088.1">
    <property type="nucleotide sequence ID" value="NZ_AOJO01000019.1"/>
</dbReference>
<reference evidence="4 5" key="1">
    <citation type="journal article" date="2014" name="PLoS Genet.">
        <title>Phylogenetically driven sequencing of extremely halophilic archaea reveals strategies for static and dynamic osmo-response.</title>
        <authorList>
            <person name="Becker E.A."/>
            <person name="Seitzer P.M."/>
            <person name="Tritt A."/>
            <person name="Larsen D."/>
            <person name="Krusor M."/>
            <person name="Yao A.I."/>
            <person name="Wu D."/>
            <person name="Madern D."/>
            <person name="Eisen J.A."/>
            <person name="Darling A.E."/>
            <person name="Facciotti M.T."/>
        </authorList>
    </citation>
    <scope>NUCLEOTIDE SEQUENCE [LARGE SCALE GENOMIC DNA]</scope>
    <source>
        <strain evidence="4 5">ATCC 700873</strain>
    </source>
</reference>
<evidence type="ECO:0000256" key="1">
    <source>
        <dbReference type="SAM" id="MobiDB-lite"/>
    </source>
</evidence>
<feature type="region of interest" description="Disordered" evidence="1">
    <location>
        <begin position="428"/>
        <end position="450"/>
    </location>
</feature>
<proteinExistence type="predicted"/>
<feature type="domain" description="DUF7343" evidence="2">
    <location>
        <begin position="373"/>
        <end position="434"/>
    </location>
</feature>
<feature type="region of interest" description="Disordered" evidence="1">
    <location>
        <begin position="33"/>
        <end position="75"/>
    </location>
</feature>
<dbReference type="OrthoDB" id="147932at2157"/>
<dbReference type="InterPro" id="IPR055769">
    <property type="entry name" value="DUF7345"/>
</dbReference>
<evidence type="ECO:0000259" key="2">
    <source>
        <dbReference type="Pfam" id="PF24034"/>
    </source>
</evidence>
<dbReference type="GeneID" id="72712695"/>
<organism evidence="4 5">
    <name type="scientific">Halorubrum hochstenium ATCC 700873</name>
    <dbReference type="NCBI Taxonomy" id="1227481"/>
    <lineage>
        <taxon>Archaea</taxon>
        <taxon>Methanobacteriati</taxon>
        <taxon>Methanobacteriota</taxon>
        <taxon>Stenosarchaea group</taxon>
        <taxon>Halobacteria</taxon>
        <taxon>Halobacteriales</taxon>
        <taxon>Haloferacaceae</taxon>
        <taxon>Halorubrum</taxon>
    </lineage>
</organism>
<feature type="region of interest" description="Disordered" evidence="1">
    <location>
        <begin position="302"/>
        <end position="376"/>
    </location>
</feature>
<dbReference type="STRING" id="1227481.C467_04221"/>
<dbReference type="PATRIC" id="fig|1227481.4.peg.821"/>
<sequence>MRNPALRALLAAAVAFALIASAGAAVGGAVAVPSTSHADESPPTAAVGGDAPRPAESPSVERRATALRQQTDDAITSPSATRILVELNPDRSADWTVAVRYSLADENETAAFETAGERFRSGEVGPSADLFEGFRREANRNVDRSMSIRDVDREFVVHEDTGEFDVATEEAVAVGELRLTFTWTAFLAQDGESLVLGDALTTPGNETWLRSLEASQTLEVATPEGYTVTGTPSTAVTRLSDGDVIIEGPQTFDGGEPVAIVYGPAGTPPWGTMLAALLLAATLVAGSVVGYRRINAEEAEAGGAVANGDETGRRDEGPNPVTGPNGSGNGGPNGSGNGGPNGSGNGGPNGDGGPETDAGEAGDADDDGPDLSLLSDEERVERLLDESGGRMRQADIVAETGWSDAKVSQLLSAMADEGRVEKLRLGRENLISLPDDGDDEDADGSGGVDD</sequence>
<name>M0FIH8_9EURY</name>
<evidence type="ECO:0000259" key="3">
    <source>
        <dbReference type="Pfam" id="PF24036"/>
    </source>
</evidence>
<dbReference type="EMBL" id="AOJO01000019">
    <property type="protein sequence ID" value="ELZ59118.1"/>
    <property type="molecule type" value="Genomic_DNA"/>
</dbReference>
<evidence type="ECO:0000313" key="4">
    <source>
        <dbReference type="EMBL" id="ELZ59118.1"/>
    </source>
</evidence>
<dbReference type="Proteomes" id="UP000011689">
    <property type="component" value="Unassembled WGS sequence"/>
</dbReference>
<feature type="domain" description="DUF7345" evidence="3">
    <location>
        <begin position="85"/>
        <end position="226"/>
    </location>
</feature>
<dbReference type="Pfam" id="PF24036">
    <property type="entry name" value="DUF7345"/>
    <property type="match status" value="1"/>
</dbReference>
<feature type="compositionally biased region" description="Acidic residues" evidence="1">
    <location>
        <begin position="435"/>
        <end position="450"/>
    </location>
</feature>
<comment type="caution">
    <text evidence="4">The sequence shown here is derived from an EMBL/GenBank/DDBJ whole genome shotgun (WGS) entry which is preliminary data.</text>
</comment>
<evidence type="ECO:0008006" key="6">
    <source>
        <dbReference type="Google" id="ProtNLM"/>
    </source>
</evidence>
<dbReference type="Pfam" id="PF24034">
    <property type="entry name" value="DUF7343"/>
    <property type="match status" value="1"/>
</dbReference>
<dbReference type="AlphaFoldDB" id="M0FIH8"/>
<dbReference type="InterPro" id="IPR036390">
    <property type="entry name" value="WH_DNA-bd_sf"/>
</dbReference>
<gene>
    <name evidence="4" type="ORF">C467_04221</name>
</gene>
<feature type="compositionally biased region" description="Acidic residues" evidence="1">
    <location>
        <begin position="357"/>
        <end position="369"/>
    </location>
</feature>
<dbReference type="SUPFAM" id="SSF46785">
    <property type="entry name" value="Winged helix' DNA-binding domain"/>
    <property type="match status" value="1"/>
</dbReference>
<keyword evidence="5" id="KW-1185">Reference proteome</keyword>
<dbReference type="InterPro" id="IPR055767">
    <property type="entry name" value="DUF7343"/>
</dbReference>
<accession>M0FIH8</accession>